<dbReference type="InterPro" id="IPR008183">
    <property type="entry name" value="Aldose_1/G6P_1-epimerase"/>
</dbReference>
<keyword evidence="5" id="KW-1185">Reference proteome</keyword>
<protein>
    <submittedName>
        <fullName evidence="4">Bifunctional protein GAL10</fullName>
    </submittedName>
</protein>
<keyword evidence="3" id="KW-0119">Carbohydrate metabolism</keyword>
<dbReference type="Proteomes" id="UP000053831">
    <property type="component" value="Unassembled WGS sequence"/>
</dbReference>
<dbReference type="EMBL" id="LGSR01000022">
    <property type="protein sequence ID" value="KOS18282.1"/>
    <property type="molecule type" value="Genomic_DNA"/>
</dbReference>
<proteinExistence type="inferred from homology"/>
<dbReference type="GO" id="GO:0006006">
    <property type="term" value="P:glucose metabolic process"/>
    <property type="evidence" value="ECO:0007669"/>
    <property type="project" value="TreeGrafter"/>
</dbReference>
<dbReference type="SUPFAM" id="SSF74650">
    <property type="entry name" value="Galactose mutarotase-like"/>
    <property type="match status" value="1"/>
</dbReference>
<evidence type="ECO:0000313" key="5">
    <source>
        <dbReference type="Proteomes" id="UP000053831"/>
    </source>
</evidence>
<gene>
    <name evidence="4" type="ORF">ESCO_002708</name>
</gene>
<dbReference type="OrthoDB" id="274691at2759"/>
<dbReference type="InterPro" id="IPR047215">
    <property type="entry name" value="Galactose_mutarotase-like"/>
</dbReference>
<keyword evidence="2" id="KW-0413">Isomerase</keyword>
<evidence type="ECO:0000256" key="2">
    <source>
        <dbReference type="ARBA" id="ARBA00023235"/>
    </source>
</evidence>
<dbReference type="AlphaFoldDB" id="A0A0M9VT49"/>
<name>A0A0M9VT49_ESCWE</name>
<dbReference type="GO" id="GO:0004034">
    <property type="term" value="F:aldose 1-epimerase activity"/>
    <property type="evidence" value="ECO:0007669"/>
    <property type="project" value="TreeGrafter"/>
</dbReference>
<dbReference type="PANTHER" id="PTHR10091">
    <property type="entry name" value="ALDOSE-1-EPIMERASE"/>
    <property type="match status" value="1"/>
</dbReference>
<dbReference type="PROSITE" id="PS00545">
    <property type="entry name" value="ALDOSE_1_EPIMERASE"/>
    <property type="match status" value="1"/>
</dbReference>
<evidence type="ECO:0000256" key="1">
    <source>
        <dbReference type="ARBA" id="ARBA00006206"/>
    </source>
</evidence>
<dbReference type="Pfam" id="PF01263">
    <property type="entry name" value="Aldose_epim"/>
    <property type="match status" value="1"/>
</dbReference>
<dbReference type="PANTHER" id="PTHR10091:SF0">
    <property type="entry name" value="GALACTOSE MUTAROTASE"/>
    <property type="match status" value="1"/>
</dbReference>
<dbReference type="InterPro" id="IPR011013">
    <property type="entry name" value="Gal_mutarotase_sf_dom"/>
</dbReference>
<accession>A0A0M9VT49</accession>
<sequence>MAESCFAFLPLGAIIQSFKVKGIDIVLNFPKQEDYIKHNAPYFGETIGRYANRIKGAQITLNGGQSYPLGANEGLNTLHGGYNGWGKHVWKGPEILESRSIPGIAGLQGGETVRFTHVSEDGDEGFPGTVEMTVTYTTGTLDHNGKEAMVLAVDYEAKLLGGADETAINLTNHSYFNLTGDATTEGTVVTLSTNQHLPVDAQLIPTGGPVPFSELDVTKPFTLGVPEPFIDHCFVTNPDPTLVPIDTREETLLLNAEAHHPKSGVHLQVFSTEPSFQFYTGKFIDVPAVDDAPARGSCGGFACEPSRWVNAINVPEWRGMALLKKGETYGSRIVYKAWAD</sequence>
<dbReference type="InterPro" id="IPR018052">
    <property type="entry name" value="Ald1_epimerase_CS"/>
</dbReference>
<organism evidence="4 5">
    <name type="scientific">Escovopsis weberi</name>
    <dbReference type="NCBI Taxonomy" id="150374"/>
    <lineage>
        <taxon>Eukaryota</taxon>
        <taxon>Fungi</taxon>
        <taxon>Dikarya</taxon>
        <taxon>Ascomycota</taxon>
        <taxon>Pezizomycotina</taxon>
        <taxon>Sordariomycetes</taxon>
        <taxon>Hypocreomycetidae</taxon>
        <taxon>Hypocreales</taxon>
        <taxon>Hypocreaceae</taxon>
        <taxon>Escovopsis</taxon>
    </lineage>
</organism>
<dbReference type="GO" id="GO:0030246">
    <property type="term" value="F:carbohydrate binding"/>
    <property type="evidence" value="ECO:0007669"/>
    <property type="project" value="InterPro"/>
</dbReference>
<evidence type="ECO:0000313" key="4">
    <source>
        <dbReference type="EMBL" id="KOS18282.1"/>
    </source>
</evidence>
<dbReference type="GO" id="GO:0033499">
    <property type="term" value="P:galactose catabolic process via UDP-galactose, Leloir pathway"/>
    <property type="evidence" value="ECO:0007669"/>
    <property type="project" value="TreeGrafter"/>
</dbReference>
<dbReference type="CDD" id="cd09019">
    <property type="entry name" value="galactose_mutarotase_like"/>
    <property type="match status" value="1"/>
</dbReference>
<reference evidence="4 5" key="1">
    <citation type="submission" date="2015-07" db="EMBL/GenBank/DDBJ databases">
        <title>The genome of the fungus Escovopsis weberi, a specialized disease agent of ant agriculture.</title>
        <authorList>
            <person name="de Man T.J."/>
            <person name="Stajich J.E."/>
            <person name="Kubicek C.P."/>
            <person name="Chenthamara K."/>
            <person name="Atanasova L."/>
            <person name="Druzhinina I.S."/>
            <person name="Birnbaum S."/>
            <person name="Barribeau S.M."/>
            <person name="Teiling C."/>
            <person name="Suen G."/>
            <person name="Currie C."/>
            <person name="Gerardo N.M."/>
        </authorList>
    </citation>
    <scope>NUCLEOTIDE SEQUENCE [LARGE SCALE GENOMIC DNA]</scope>
</reference>
<comment type="similarity">
    <text evidence="1">Belongs to the aldose epimerase family.</text>
</comment>
<dbReference type="Gene3D" id="2.70.98.10">
    <property type="match status" value="1"/>
</dbReference>
<comment type="caution">
    <text evidence="4">The sequence shown here is derived from an EMBL/GenBank/DDBJ whole genome shotgun (WGS) entry which is preliminary data.</text>
</comment>
<dbReference type="InterPro" id="IPR014718">
    <property type="entry name" value="GH-type_carb-bd"/>
</dbReference>
<evidence type="ECO:0000256" key="3">
    <source>
        <dbReference type="ARBA" id="ARBA00023277"/>
    </source>
</evidence>
<dbReference type="STRING" id="150374.A0A0M9VT49"/>